<gene>
    <name evidence="1" type="ORF">ZIOFF_024526</name>
</gene>
<protein>
    <submittedName>
        <fullName evidence="1">Uncharacterized protein</fullName>
    </submittedName>
</protein>
<proteinExistence type="predicted"/>
<dbReference type="AlphaFoldDB" id="A0A8J5GYE7"/>
<name>A0A8J5GYE7_ZINOF</name>
<keyword evidence="2" id="KW-1185">Reference proteome</keyword>
<reference evidence="1 2" key="1">
    <citation type="submission" date="2020-08" db="EMBL/GenBank/DDBJ databases">
        <title>Plant Genome Project.</title>
        <authorList>
            <person name="Zhang R.-G."/>
        </authorList>
    </citation>
    <scope>NUCLEOTIDE SEQUENCE [LARGE SCALE GENOMIC DNA]</scope>
    <source>
        <tissue evidence="1">Rhizome</tissue>
    </source>
</reference>
<evidence type="ECO:0000313" key="1">
    <source>
        <dbReference type="EMBL" id="KAG6514183.1"/>
    </source>
</evidence>
<accession>A0A8J5GYE7</accession>
<organism evidence="1 2">
    <name type="scientific">Zingiber officinale</name>
    <name type="common">Ginger</name>
    <name type="synonym">Amomum zingiber</name>
    <dbReference type="NCBI Taxonomy" id="94328"/>
    <lineage>
        <taxon>Eukaryota</taxon>
        <taxon>Viridiplantae</taxon>
        <taxon>Streptophyta</taxon>
        <taxon>Embryophyta</taxon>
        <taxon>Tracheophyta</taxon>
        <taxon>Spermatophyta</taxon>
        <taxon>Magnoliopsida</taxon>
        <taxon>Liliopsida</taxon>
        <taxon>Zingiberales</taxon>
        <taxon>Zingiberaceae</taxon>
        <taxon>Zingiber</taxon>
    </lineage>
</organism>
<dbReference type="Proteomes" id="UP000734854">
    <property type="component" value="Unassembled WGS sequence"/>
</dbReference>
<comment type="caution">
    <text evidence="1">The sequence shown here is derived from an EMBL/GenBank/DDBJ whole genome shotgun (WGS) entry which is preliminary data.</text>
</comment>
<evidence type="ECO:0000313" key="2">
    <source>
        <dbReference type="Proteomes" id="UP000734854"/>
    </source>
</evidence>
<sequence length="165" mass="18603">MDGRISLSFNNYKAATSARAIQYNTRDKVQSDEESFHTLAVLIEKAPGVLAYEDDYESLFDGQLTNEVTTNEEYPFILGNLEQDHVGAISPRATVLQSMKTTPENSDNDLFEQIQYMASITLPHQEPIWDSADETTDEWINSFASKGDGVHLSLLLLDLRWIIQA</sequence>
<dbReference type="EMBL" id="JACMSC010000007">
    <property type="protein sequence ID" value="KAG6514183.1"/>
    <property type="molecule type" value="Genomic_DNA"/>
</dbReference>